<dbReference type="EMBL" id="ANFO01001025">
    <property type="protein sequence ID" value="KGQ04683.1"/>
    <property type="molecule type" value="Genomic_DNA"/>
</dbReference>
<organism evidence="2 3">
    <name type="scientific">Beauveria bassiana D1-5</name>
    <dbReference type="NCBI Taxonomy" id="1245745"/>
    <lineage>
        <taxon>Eukaryota</taxon>
        <taxon>Fungi</taxon>
        <taxon>Dikarya</taxon>
        <taxon>Ascomycota</taxon>
        <taxon>Pezizomycotina</taxon>
        <taxon>Sordariomycetes</taxon>
        <taxon>Hypocreomycetidae</taxon>
        <taxon>Hypocreales</taxon>
        <taxon>Cordycipitaceae</taxon>
        <taxon>Beauveria</taxon>
    </lineage>
</organism>
<dbReference type="AlphaFoldDB" id="A0A0A2VB07"/>
<accession>A0A0A2VB07</accession>
<comment type="caution">
    <text evidence="2">The sequence shown here is derived from an EMBL/GenBank/DDBJ whole genome shotgun (WGS) entry which is preliminary data.</text>
</comment>
<dbReference type="HOGENOM" id="CLU_2557937_0_0_1"/>
<dbReference type="OrthoDB" id="4869447at2759"/>
<evidence type="ECO:0000313" key="2">
    <source>
        <dbReference type="EMBL" id="KGQ04683.1"/>
    </source>
</evidence>
<sequence length="82" mass="8934">MYSAELVYITPYLMSAEKRREVSRINSAASSRKNSLVAAGESTATSAVPSRAASPAPKKEKKSKKHDPLRSAVKMNINSRLL</sequence>
<gene>
    <name evidence="2" type="ORF">BBAD15_g10070</name>
</gene>
<evidence type="ECO:0000313" key="3">
    <source>
        <dbReference type="Proteomes" id="UP000030106"/>
    </source>
</evidence>
<feature type="compositionally biased region" description="Polar residues" evidence="1">
    <location>
        <begin position="25"/>
        <end position="34"/>
    </location>
</feature>
<feature type="compositionally biased region" description="Low complexity" evidence="1">
    <location>
        <begin position="42"/>
        <end position="56"/>
    </location>
</feature>
<proteinExistence type="predicted"/>
<evidence type="ECO:0000256" key="1">
    <source>
        <dbReference type="SAM" id="MobiDB-lite"/>
    </source>
</evidence>
<dbReference type="Proteomes" id="UP000030106">
    <property type="component" value="Unassembled WGS sequence"/>
</dbReference>
<reference evidence="2 3" key="1">
    <citation type="submission" date="2012-10" db="EMBL/GenBank/DDBJ databases">
        <title>Genome sequencing and analysis of entomopathogenic fungi Beauveria bassiana D1-5.</title>
        <authorList>
            <person name="Li Q."/>
            <person name="Wang L."/>
            <person name="Zhang Z."/>
            <person name="Wang Q."/>
            <person name="Ren J."/>
            <person name="Wang M."/>
            <person name="Xu W."/>
            <person name="Wang J."/>
            <person name="Lu Y."/>
            <person name="Du Q."/>
            <person name="Sun Z."/>
        </authorList>
    </citation>
    <scope>NUCLEOTIDE SEQUENCE [LARGE SCALE GENOMIC DNA]</scope>
    <source>
        <strain evidence="2 3">D1-5</strain>
    </source>
</reference>
<name>A0A0A2VB07_BEABA</name>
<protein>
    <submittedName>
        <fullName evidence="2">Uncharacterized protein</fullName>
    </submittedName>
</protein>
<feature type="region of interest" description="Disordered" evidence="1">
    <location>
        <begin position="25"/>
        <end position="82"/>
    </location>
</feature>